<evidence type="ECO:0000313" key="11">
    <source>
        <dbReference type="Proteomes" id="UP000622653"/>
    </source>
</evidence>
<dbReference type="Gene3D" id="1.10.520.20">
    <property type="entry name" value="N-terminal domain of the delta subunit of the F1F0-ATP synthase"/>
    <property type="match status" value="1"/>
</dbReference>
<accession>A0A8J7KHH9</accession>
<reference evidence="10" key="1">
    <citation type="submission" date="2020-11" db="EMBL/GenBank/DDBJ databases">
        <title>Multidrug resistant novel bacterium Savagea serpentis sp. nov., isolated from the scats of a vine snake (Ahaetulla nasuta).</title>
        <authorList>
            <person name="Venkata Ramana V."/>
            <person name="Vikas Patil S."/>
            <person name="Yogita Lugani V."/>
        </authorList>
    </citation>
    <scope>NUCLEOTIDE SEQUENCE</scope>
    <source>
        <strain evidence="10">SN6</strain>
    </source>
</reference>
<evidence type="ECO:0000256" key="6">
    <source>
        <dbReference type="ARBA" id="ARBA00023196"/>
    </source>
</evidence>
<keyword evidence="8" id="KW-1003">Cell membrane</keyword>
<dbReference type="EMBL" id="JADKPV010000002">
    <property type="protein sequence ID" value="MBF4501088.1"/>
    <property type="molecule type" value="Genomic_DNA"/>
</dbReference>
<evidence type="ECO:0000256" key="3">
    <source>
        <dbReference type="ARBA" id="ARBA00022781"/>
    </source>
</evidence>
<keyword evidence="11" id="KW-1185">Reference proteome</keyword>
<dbReference type="GO" id="GO:0046933">
    <property type="term" value="F:proton-transporting ATP synthase activity, rotational mechanism"/>
    <property type="evidence" value="ECO:0007669"/>
    <property type="project" value="UniProtKB-UniRule"/>
</dbReference>
<dbReference type="AlphaFoldDB" id="A0A8J7KHH9"/>
<keyword evidence="4 8" id="KW-0406">Ion transport</keyword>
<keyword evidence="3 8" id="KW-0375">Hydrogen ion transport</keyword>
<dbReference type="RefSeq" id="WP_194562563.1">
    <property type="nucleotide sequence ID" value="NZ_JADKPV010000002.1"/>
</dbReference>
<evidence type="ECO:0000256" key="1">
    <source>
        <dbReference type="ARBA" id="ARBA00004370"/>
    </source>
</evidence>
<feature type="coiled-coil region" evidence="9">
    <location>
        <begin position="10"/>
        <end position="37"/>
    </location>
</feature>
<evidence type="ECO:0000256" key="9">
    <source>
        <dbReference type="SAM" id="Coils"/>
    </source>
</evidence>
<dbReference type="InterPro" id="IPR020781">
    <property type="entry name" value="ATPase_OSCP/d_CS"/>
</dbReference>
<dbReference type="Pfam" id="PF00213">
    <property type="entry name" value="OSCP"/>
    <property type="match status" value="1"/>
</dbReference>
<dbReference type="InterPro" id="IPR000711">
    <property type="entry name" value="ATPase_OSCP/dsu"/>
</dbReference>
<evidence type="ECO:0000256" key="7">
    <source>
        <dbReference type="ARBA" id="ARBA00023310"/>
    </source>
</evidence>
<dbReference type="GO" id="GO:0005886">
    <property type="term" value="C:plasma membrane"/>
    <property type="evidence" value="ECO:0007669"/>
    <property type="project" value="UniProtKB-SubCell"/>
</dbReference>
<comment type="similarity">
    <text evidence="8">Belongs to the ATPase delta chain family.</text>
</comment>
<keyword evidence="5 8" id="KW-0472">Membrane</keyword>
<dbReference type="Proteomes" id="UP000622653">
    <property type="component" value="Unassembled WGS sequence"/>
</dbReference>
<evidence type="ECO:0000256" key="8">
    <source>
        <dbReference type="HAMAP-Rule" id="MF_01416"/>
    </source>
</evidence>
<evidence type="ECO:0000256" key="2">
    <source>
        <dbReference type="ARBA" id="ARBA00022448"/>
    </source>
</evidence>
<keyword evidence="9" id="KW-0175">Coiled coil</keyword>
<keyword evidence="6 8" id="KW-0139">CF(1)</keyword>
<evidence type="ECO:0000256" key="4">
    <source>
        <dbReference type="ARBA" id="ARBA00023065"/>
    </source>
</evidence>
<evidence type="ECO:0000313" key="10">
    <source>
        <dbReference type="EMBL" id="MBF4501088.1"/>
    </source>
</evidence>
<dbReference type="GO" id="GO:0045259">
    <property type="term" value="C:proton-transporting ATP synthase complex"/>
    <property type="evidence" value="ECO:0007669"/>
    <property type="project" value="UniProtKB-KW"/>
</dbReference>
<dbReference type="PROSITE" id="PS00389">
    <property type="entry name" value="ATPASE_DELTA"/>
    <property type="match status" value="1"/>
</dbReference>
<comment type="function">
    <text evidence="8">F(1)F(0) ATP synthase produces ATP from ADP in the presence of a proton or sodium gradient. F-type ATPases consist of two structural domains, F(1) containing the extramembraneous catalytic core and F(0) containing the membrane proton channel, linked together by a central stalk and a peripheral stalk. During catalysis, ATP synthesis in the catalytic domain of F(1) is coupled via a rotary mechanism of the central stalk subunits to proton translocation.</text>
</comment>
<dbReference type="NCBIfam" id="TIGR01145">
    <property type="entry name" value="ATP_synt_delta"/>
    <property type="match status" value="1"/>
</dbReference>
<dbReference type="PANTHER" id="PTHR11910">
    <property type="entry name" value="ATP SYNTHASE DELTA CHAIN"/>
    <property type="match status" value="1"/>
</dbReference>
<dbReference type="PRINTS" id="PR00125">
    <property type="entry name" value="ATPASEDELTA"/>
</dbReference>
<evidence type="ECO:0000256" key="5">
    <source>
        <dbReference type="ARBA" id="ARBA00023136"/>
    </source>
</evidence>
<name>A0A8J7KHH9_9BACL</name>
<comment type="caution">
    <text evidence="10">The sequence shown here is derived from an EMBL/GenBank/DDBJ whole genome shotgun (WGS) entry which is preliminary data.</text>
</comment>
<proteinExistence type="inferred from homology"/>
<comment type="subcellular location">
    <subcellularLocation>
        <location evidence="8">Cell membrane</location>
        <topology evidence="8">Peripheral membrane protein</topology>
    </subcellularLocation>
    <subcellularLocation>
        <location evidence="1">Membrane</location>
    </subcellularLocation>
</comment>
<comment type="function">
    <text evidence="8">This protein is part of the stalk that links CF(0) to CF(1). It either transmits conformational changes from CF(0) to CF(1) or is implicated in proton conduction.</text>
</comment>
<dbReference type="SUPFAM" id="SSF47928">
    <property type="entry name" value="N-terminal domain of the delta subunit of the F1F0-ATP synthase"/>
    <property type="match status" value="1"/>
</dbReference>
<sequence length="178" mass="19695">MTKSVVAERYANAMFQLAQQKNEAELVQQQLKEVKKAFYADKGLRNLLESPALSNDKKKEIVGSILQGANKTVIDSIGVLLDNNRMNEFANVVEAFNALANDAQGVAEATVYSTRELTEEERISISNAFASKVGKQSLIIENVIEPKLIGGIRLQIGNHIYDSSVQAKLKRLEREMLG</sequence>
<protein>
    <recommendedName>
        <fullName evidence="8">ATP synthase subunit delta</fullName>
    </recommendedName>
    <alternativeName>
        <fullName evidence="8">ATP synthase F(1) sector subunit delta</fullName>
    </alternativeName>
    <alternativeName>
        <fullName evidence="8">F-type ATPase subunit delta</fullName>
        <shortName evidence="8">F-ATPase subunit delta</shortName>
    </alternativeName>
</protein>
<gene>
    <name evidence="8" type="primary">atpH</name>
    <name evidence="10" type="ORF">IRY55_06890</name>
</gene>
<organism evidence="10 11">
    <name type="scientific">Savagea serpentis</name>
    <dbReference type="NCBI Taxonomy" id="2785297"/>
    <lineage>
        <taxon>Bacteria</taxon>
        <taxon>Bacillati</taxon>
        <taxon>Bacillota</taxon>
        <taxon>Bacilli</taxon>
        <taxon>Bacillales</taxon>
        <taxon>Caryophanaceae</taxon>
        <taxon>Savagea</taxon>
    </lineage>
</organism>
<dbReference type="InterPro" id="IPR026015">
    <property type="entry name" value="ATP_synth_OSCP/delta_N_sf"/>
</dbReference>
<dbReference type="HAMAP" id="MF_01416">
    <property type="entry name" value="ATP_synth_delta_bact"/>
    <property type="match status" value="1"/>
</dbReference>
<dbReference type="NCBIfam" id="NF004403">
    <property type="entry name" value="PRK05758.2-4"/>
    <property type="match status" value="1"/>
</dbReference>
<keyword evidence="7 8" id="KW-0066">ATP synthesis</keyword>
<keyword evidence="2 8" id="KW-0813">Transport</keyword>